<accession>A0ABD7A622</accession>
<dbReference type="KEGG" id="mpeg:HV560_00965"/>
<evidence type="ECO:0000313" key="2">
    <source>
        <dbReference type="EMBL" id="QLB41518.1"/>
    </source>
</evidence>
<feature type="compositionally biased region" description="Basic and acidic residues" evidence="1">
    <location>
        <begin position="186"/>
        <end position="203"/>
    </location>
</feature>
<dbReference type="Proteomes" id="UP000509784">
    <property type="component" value="Chromosome"/>
</dbReference>
<proteinExistence type="predicted"/>
<gene>
    <name evidence="2" type="ORF">HV560_00965</name>
</gene>
<dbReference type="RefSeq" id="WP_176811963.1">
    <property type="nucleotide sequence ID" value="NZ_CP055305.1"/>
</dbReference>
<reference evidence="2 3" key="1">
    <citation type="submission" date="2020-06" db="EMBL/GenBank/DDBJ databases">
        <title>Mannheimia pernigra sp. nov. isolated from bovine respiratory tract.</title>
        <authorList>
            <person name="Kuhnert P."/>
            <person name="Akarsu-Egger H."/>
        </authorList>
    </citation>
    <scope>NUCLEOTIDE SEQUENCE [LARGE SCALE GENOMIC DNA]</scope>
    <source>
        <strain evidence="2 3">17CN0883</strain>
    </source>
</reference>
<feature type="region of interest" description="Disordered" evidence="1">
    <location>
        <begin position="169"/>
        <end position="203"/>
    </location>
</feature>
<dbReference type="EMBL" id="CP055305">
    <property type="protein sequence ID" value="QLB41518.1"/>
    <property type="molecule type" value="Genomic_DNA"/>
</dbReference>
<evidence type="ECO:0000313" key="3">
    <source>
        <dbReference type="Proteomes" id="UP000509784"/>
    </source>
</evidence>
<evidence type="ECO:0008006" key="4">
    <source>
        <dbReference type="Google" id="ProtNLM"/>
    </source>
</evidence>
<sequence length="880" mass="99570">MPDKIHYQQFDSLGRVQKVLVDNDAKKTTGHNIHKDNDGKPIEGVDRIETFGLNDKGQTLRVEYDNTGNGETNSKSYLVLDQYARAVARYTDNDNTEGTGKTIKVTIDGQEVELKGVDSYETYKHNANGQIIRINRNLNAREAGDGEAFKNDKGFEEVVHIERDEYGREKGRYTDLDNNAETGSGNKDKEGQADQDDAKKLNDGRTLKGVDRYETYEYNELGQAIQINKNFDGKGEFDEIEYRDVDKASGQVKGAYYNRDNDIKDGKALEKKTGETITLDDGKRTLEGIDNFTTYERDGQNRVITEKFNLDAKGGDDRVYHYELDANGNRIGEYQNLDNDTTKTVDGEAQITGTTHTLKDGREVVGIERYYEQKLDGNNRVYERTSNLDGKEHAESVSYYVRDALGREIARYDNTNNDVLSNGKPNPTGHSHTIMLNGKEVTVNGIDRIVENTHNEYGNVVQTRTNNTGEAGADKFTNITDNVYNERRQKVEDRSQVKIEESGKFEQSSANKYTHDIYGRQATREFDTDSAKDGFERVESYQYDSYGNLIDTKTDVLGDNIDVNATRTVERDLYGRDKFIRTYQADGTLTTKIEYLYNEYSQLMKGIHYSTETQVANNVIYTRDEFGRAATIWEDRNGNNVWDNGDVKLEHTYADSITNKLASRVLTQVTSNGETKVTNIYTYDELNRNIASFADRNNNGRFDSDETMEKISYIGETSSRDTAENYRGETLTSVYKFMYQDAEAGGQYIGYLDTNIARDETIVRYGFGGNRSTNDDYTSEKWGEFLDNAKGKVVEVILTNNLAKTELTLDNDVVAKLAKNPTLRINGDATDIVNLKDSGEFTKQTATVKAGSNEFHQYTTTVDGETYTLQIDTDIVVNML</sequence>
<dbReference type="Gene3D" id="2.180.10.10">
    <property type="entry name" value="RHS repeat-associated core"/>
    <property type="match status" value="1"/>
</dbReference>
<name>A0ABD7A622_9PAST</name>
<evidence type="ECO:0000256" key="1">
    <source>
        <dbReference type="SAM" id="MobiDB-lite"/>
    </source>
</evidence>
<organism evidence="2 3">
    <name type="scientific">Mannheimia pernigra</name>
    <dbReference type="NCBI Taxonomy" id="111844"/>
    <lineage>
        <taxon>Bacteria</taxon>
        <taxon>Pseudomonadati</taxon>
        <taxon>Pseudomonadota</taxon>
        <taxon>Gammaproteobacteria</taxon>
        <taxon>Pasteurellales</taxon>
        <taxon>Pasteurellaceae</taxon>
        <taxon>Mannheimia</taxon>
    </lineage>
</organism>
<feature type="compositionally biased region" description="Polar residues" evidence="1">
    <location>
        <begin position="176"/>
        <end position="185"/>
    </location>
</feature>
<protein>
    <recommendedName>
        <fullName evidence="4">YD repeat-containing protein</fullName>
    </recommendedName>
</protein>
<dbReference type="AlphaFoldDB" id="A0ABD7A622"/>